<protein>
    <submittedName>
        <fullName evidence="3">Uncharacterized protein</fullName>
    </submittedName>
</protein>
<dbReference type="EMBL" id="OX459939">
    <property type="protein sequence ID" value="CAI9170103.1"/>
    <property type="molecule type" value="Genomic_DNA"/>
</dbReference>
<accession>A0ABN8ZBW7</accession>
<keyword evidence="2" id="KW-0472">Membrane</keyword>
<evidence type="ECO:0000313" key="4">
    <source>
        <dbReference type="Proteomes" id="UP001176941"/>
    </source>
</evidence>
<feature type="region of interest" description="Disordered" evidence="1">
    <location>
        <begin position="22"/>
        <end position="46"/>
    </location>
</feature>
<feature type="transmembrane region" description="Helical" evidence="2">
    <location>
        <begin position="50"/>
        <end position="71"/>
    </location>
</feature>
<dbReference type="Proteomes" id="UP001176941">
    <property type="component" value="Chromosome 3"/>
</dbReference>
<proteinExistence type="predicted"/>
<reference evidence="3" key="1">
    <citation type="submission" date="2023-04" db="EMBL/GenBank/DDBJ databases">
        <authorList>
            <consortium name="ELIXIR-Norway"/>
        </authorList>
    </citation>
    <scope>NUCLEOTIDE SEQUENCE [LARGE SCALE GENOMIC DNA]</scope>
</reference>
<evidence type="ECO:0000313" key="3">
    <source>
        <dbReference type="EMBL" id="CAI9170103.1"/>
    </source>
</evidence>
<gene>
    <name evidence="3" type="ORF">MRATA1EN1_LOCUS19065</name>
</gene>
<feature type="compositionally biased region" description="Polar residues" evidence="1">
    <location>
        <begin position="23"/>
        <end position="38"/>
    </location>
</feature>
<keyword evidence="4" id="KW-1185">Reference proteome</keyword>
<organism evidence="3 4">
    <name type="scientific">Rangifer tarandus platyrhynchus</name>
    <name type="common">Svalbard reindeer</name>
    <dbReference type="NCBI Taxonomy" id="3082113"/>
    <lineage>
        <taxon>Eukaryota</taxon>
        <taxon>Metazoa</taxon>
        <taxon>Chordata</taxon>
        <taxon>Craniata</taxon>
        <taxon>Vertebrata</taxon>
        <taxon>Euteleostomi</taxon>
        <taxon>Mammalia</taxon>
        <taxon>Eutheria</taxon>
        <taxon>Laurasiatheria</taxon>
        <taxon>Artiodactyla</taxon>
        <taxon>Ruminantia</taxon>
        <taxon>Pecora</taxon>
        <taxon>Cervidae</taxon>
        <taxon>Odocoileinae</taxon>
        <taxon>Rangifer</taxon>
    </lineage>
</organism>
<keyword evidence="2" id="KW-0812">Transmembrane</keyword>
<evidence type="ECO:0000256" key="2">
    <source>
        <dbReference type="SAM" id="Phobius"/>
    </source>
</evidence>
<evidence type="ECO:0000256" key="1">
    <source>
        <dbReference type="SAM" id="MobiDB-lite"/>
    </source>
</evidence>
<keyword evidence="2" id="KW-1133">Transmembrane helix</keyword>
<name>A0ABN8ZBW7_RANTA</name>
<sequence>MPANIIGKHFVCPPAAPAVTLGPNPSTSSLQKLEQGHSTSHRPAHTQHPWWPLAMATLPAQAMLVLLPLGVRERARHRHRTSAINEHNLGLSPSEATGPVRGGLEGLYETGQSNVAPFKCRTTTKCCNHCASPGHQPGQGRQWDCEGESPACPLAPVCIPTGTSE</sequence>